<proteinExistence type="predicted"/>
<accession>A0A382HBK2</accession>
<dbReference type="AlphaFoldDB" id="A0A382HBK2"/>
<name>A0A382HBK2_9ZZZZ</name>
<protein>
    <submittedName>
        <fullName evidence="1">Uncharacterized protein</fullName>
    </submittedName>
</protein>
<organism evidence="1">
    <name type="scientific">marine metagenome</name>
    <dbReference type="NCBI Taxonomy" id="408172"/>
    <lineage>
        <taxon>unclassified sequences</taxon>
        <taxon>metagenomes</taxon>
        <taxon>ecological metagenomes</taxon>
    </lineage>
</organism>
<evidence type="ECO:0000313" key="1">
    <source>
        <dbReference type="EMBL" id="SVB84718.1"/>
    </source>
</evidence>
<reference evidence="1" key="1">
    <citation type="submission" date="2018-05" db="EMBL/GenBank/DDBJ databases">
        <authorList>
            <person name="Lanie J.A."/>
            <person name="Ng W.-L."/>
            <person name="Kazmierczak K.M."/>
            <person name="Andrzejewski T.M."/>
            <person name="Davidsen T.M."/>
            <person name="Wayne K.J."/>
            <person name="Tettelin H."/>
            <person name="Glass J.I."/>
            <person name="Rusch D."/>
            <person name="Podicherti R."/>
            <person name="Tsui H.-C.T."/>
            <person name="Winkler M.E."/>
        </authorList>
    </citation>
    <scope>NUCLEOTIDE SEQUENCE</scope>
</reference>
<feature type="non-terminal residue" evidence="1">
    <location>
        <position position="1"/>
    </location>
</feature>
<dbReference type="EMBL" id="UINC01060324">
    <property type="protein sequence ID" value="SVB84718.1"/>
    <property type="molecule type" value="Genomic_DNA"/>
</dbReference>
<gene>
    <name evidence="1" type="ORF">METZ01_LOCUS237572</name>
</gene>
<sequence>TYVLEEHLQIHTTMRAIERHTHSVLW</sequence>